<dbReference type="AlphaFoldDB" id="A0A4R3HSC9"/>
<accession>A0A4R3HSC9</accession>
<evidence type="ECO:0000256" key="2">
    <source>
        <dbReference type="SAM" id="SignalP"/>
    </source>
</evidence>
<dbReference type="Proteomes" id="UP000295382">
    <property type="component" value="Unassembled WGS sequence"/>
</dbReference>
<gene>
    <name evidence="3" type="ORF">EDC30_11832</name>
</gene>
<sequence length="125" mass="14022">MEPHSALASKVAIILVAAAFMGMGNAAAAATQEQHQQQHHPESTAPQKSKGKAGDKGIMMSSGDMKSMCEMHEQMMGAKYPEEQKAIMAEHMNKMSPQMRQQHMEMMRSHMQMMQEYMKNQPRGK</sequence>
<dbReference type="OrthoDB" id="8912807at2"/>
<name>A0A4R3HSC9_PAULE</name>
<keyword evidence="4" id="KW-1185">Reference proteome</keyword>
<protein>
    <submittedName>
        <fullName evidence="3">Uncharacterized protein</fullName>
    </submittedName>
</protein>
<evidence type="ECO:0000313" key="3">
    <source>
        <dbReference type="EMBL" id="TCS33091.1"/>
    </source>
</evidence>
<proteinExistence type="predicted"/>
<dbReference type="EMBL" id="SLZQ01000018">
    <property type="protein sequence ID" value="TCS33091.1"/>
    <property type="molecule type" value="Genomic_DNA"/>
</dbReference>
<comment type="caution">
    <text evidence="3">The sequence shown here is derived from an EMBL/GenBank/DDBJ whole genome shotgun (WGS) entry which is preliminary data.</text>
</comment>
<feature type="signal peptide" evidence="2">
    <location>
        <begin position="1"/>
        <end position="28"/>
    </location>
</feature>
<reference evidence="3 4" key="1">
    <citation type="submission" date="2019-03" db="EMBL/GenBank/DDBJ databases">
        <title>Genomic Encyclopedia of Type Strains, Phase IV (KMG-IV): sequencing the most valuable type-strain genomes for metagenomic binning, comparative biology and taxonomic classification.</title>
        <authorList>
            <person name="Goeker M."/>
        </authorList>
    </citation>
    <scope>NUCLEOTIDE SEQUENCE [LARGE SCALE GENOMIC DNA]</scope>
    <source>
        <strain evidence="3 4">DSM 7445</strain>
    </source>
</reference>
<keyword evidence="2" id="KW-0732">Signal</keyword>
<feature type="compositionally biased region" description="Low complexity" evidence="1">
    <location>
        <begin position="26"/>
        <end position="35"/>
    </location>
</feature>
<feature type="chain" id="PRO_5020819027" evidence="2">
    <location>
        <begin position="29"/>
        <end position="125"/>
    </location>
</feature>
<evidence type="ECO:0000256" key="1">
    <source>
        <dbReference type="SAM" id="MobiDB-lite"/>
    </source>
</evidence>
<dbReference type="RefSeq" id="WP_132260299.1">
    <property type="nucleotide sequence ID" value="NZ_SLZQ01000018.1"/>
</dbReference>
<evidence type="ECO:0000313" key="4">
    <source>
        <dbReference type="Proteomes" id="UP000295382"/>
    </source>
</evidence>
<feature type="region of interest" description="Disordered" evidence="1">
    <location>
        <begin position="26"/>
        <end position="62"/>
    </location>
</feature>
<organism evidence="3 4">
    <name type="scientific">Paucimonas lemoignei</name>
    <name type="common">Pseudomonas lemoignei</name>
    <dbReference type="NCBI Taxonomy" id="29443"/>
    <lineage>
        <taxon>Bacteria</taxon>
        <taxon>Pseudomonadati</taxon>
        <taxon>Pseudomonadota</taxon>
        <taxon>Betaproteobacteria</taxon>
        <taxon>Burkholderiales</taxon>
        <taxon>Burkholderiaceae</taxon>
        <taxon>Paucimonas</taxon>
    </lineage>
</organism>